<accession>A0A512BHU0</accession>
<dbReference type="OrthoDB" id="1524522at2"/>
<evidence type="ECO:0000256" key="1">
    <source>
        <dbReference type="SAM" id="SignalP"/>
    </source>
</evidence>
<comment type="caution">
    <text evidence="2">The sequence shown here is derived from an EMBL/GenBank/DDBJ whole genome shotgun (WGS) entry which is preliminary data.</text>
</comment>
<organism evidence="2 3">
    <name type="scientific">Segetibacter aerophilus</name>
    <dbReference type="NCBI Taxonomy" id="670293"/>
    <lineage>
        <taxon>Bacteria</taxon>
        <taxon>Pseudomonadati</taxon>
        <taxon>Bacteroidota</taxon>
        <taxon>Chitinophagia</taxon>
        <taxon>Chitinophagales</taxon>
        <taxon>Chitinophagaceae</taxon>
        <taxon>Segetibacter</taxon>
    </lineage>
</organism>
<name>A0A512BHU0_9BACT</name>
<gene>
    <name evidence="2" type="ORF">SAE01_40400</name>
</gene>
<dbReference type="AlphaFoldDB" id="A0A512BHU0"/>
<evidence type="ECO:0000313" key="3">
    <source>
        <dbReference type="Proteomes" id="UP000321513"/>
    </source>
</evidence>
<dbReference type="Proteomes" id="UP000321513">
    <property type="component" value="Unassembled WGS sequence"/>
</dbReference>
<evidence type="ECO:0000313" key="2">
    <source>
        <dbReference type="EMBL" id="GEO11544.1"/>
    </source>
</evidence>
<protein>
    <submittedName>
        <fullName evidence="2">Uncharacterized protein</fullName>
    </submittedName>
</protein>
<proteinExistence type="predicted"/>
<reference evidence="2 3" key="1">
    <citation type="submission" date="2019-07" db="EMBL/GenBank/DDBJ databases">
        <title>Whole genome shotgun sequence of Segetibacter aerophilus NBRC 106135.</title>
        <authorList>
            <person name="Hosoyama A."/>
            <person name="Uohara A."/>
            <person name="Ohji S."/>
            <person name="Ichikawa N."/>
        </authorList>
    </citation>
    <scope>NUCLEOTIDE SEQUENCE [LARGE SCALE GENOMIC DNA]</scope>
    <source>
        <strain evidence="2 3">NBRC 106135</strain>
    </source>
</reference>
<dbReference type="RefSeq" id="WP_147205648.1">
    <property type="nucleotide sequence ID" value="NZ_BJYT01000024.1"/>
</dbReference>
<feature type="chain" id="PRO_5021843824" evidence="1">
    <location>
        <begin position="21"/>
        <end position="141"/>
    </location>
</feature>
<keyword evidence="1" id="KW-0732">Signal</keyword>
<feature type="signal peptide" evidence="1">
    <location>
        <begin position="1"/>
        <end position="20"/>
    </location>
</feature>
<keyword evidence="3" id="KW-1185">Reference proteome</keyword>
<sequence>MRKLATFTIAVLAYSLTSTAQTKIPIDEAGKHIGETVTICSKVFGGRYVDNSATKPTLLNLGAAYPNHKLTLLINNDDRKNFTGKPEDDYTGKNVCVTGRVIDYKGKPEIVITKPQEIQIQSGGSSEVPEIRVKDFFWFEN</sequence>
<dbReference type="EMBL" id="BJYT01000024">
    <property type="protein sequence ID" value="GEO11544.1"/>
    <property type="molecule type" value="Genomic_DNA"/>
</dbReference>